<feature type="compositionally biased region" description="Polar residues" evidence="13">
    <location>
        <begin position="187"/>
        <end position="197"/>
    </location>
</feature>
<evidence type="ECO:0000259" key="14">
    <source>
        <dbReference type="PROSITE" id="PS51088"/>
    </source>
</evidence>
<gene>
    <name evidence="15" type="ORF">MDA_GLEAN10005861</name>
</gene>
<dbReference type="GO" id="GO:0005654">
    <property type="term" value="C:nucleoplasm"/>
    <property type="evidence" value="ECO:0007669"/>
    <property type="project" value="UniProtKB-ARBA"/>
</dbReference>
<feature type="region of interest" description="Disordered" evidence="13">
    <location>
        <begin position="1"/>
        <end position="46"/>
    </location>
</feature>
<name>L5LRB7_MYODS</name>
<evidence type="ECO:0000256" key="8">
    <source>
        <dbReference type="ARBA" id="ARBA00066034"/>
    </source>
</evidence>
<evidence type="ECO:0000256" key="9">
    <source>
        <dbReference type="ARBA" id="ARBA00071050"/>
    </source>
</evidence>
<evidence type="ECO:0000256" key="12">
    <source>
        <dbReference type="PROSITE-ProRule" id="PRU00505"/>
    </source>
</evidence>
<evidence type="ECO:0000256" key="1">
    <source>
        <dbReference type="ARBA" id="ARBA00004123"/>
    </source>
</evidence>
<keyword evidence="6 11" id="KW-0539">Nucleus</keyword>
<evidence type="ECO:0000256" key="13">
    <source>
        <dbReference type="SAM" id="MobiDB-lite"/>
    </source>
</evidence>
<evidence type="ECO:0000256" key="7">
    <source>
        <dbReference type="ARBA" id="ARBA00055190"/>
    </source>
</evidence>
<dbReference type="InterPro" id="IPR050937">
    <property type="entry name" value="TEC1_TEAD_TF"/>
</dbReference>
<dbReference type="AlphaFoldDB" id="L5LRB7"/>
<evidence type="ECO:0000256" key="3">
    <source>
        <dbReference type="ARBA" id="ARBA00023125"/>
    </source>
</evidence>
<dbReference type="GO" id="GO:0048568">
    <property type="term" value="P:embryonic organ development"/>
    <property type="evidence" value="ECO:0007669"/>
    <property type="project" value="TreeGrafter"/>
</dbReference>
<protein>
    <recommendedName>
        <fullName evidence="9">Transcriptional enhancer factor TEF-4</fullName>
    </recommendedName>
    <alternativeName>
        <fullName evidence="10">TEA domain family member 2</fullName>
    </alternativeName>
</protein>
<feature type="region of interest" description="Disordered" evidence="13">
    <location>
        <begin position="187"/>
        <end position="223"/>
    </location>
</feature>
<feature type="domain" description="TEA" evidence="14">
    <location>
        <begin position="38"/>
        <end position="114"/>
    </location>
</feature>
<dbReference type="Pfam" id="PF17725">
    <property type="entry name" value="YBD"/>
    <property type="match status" value="2"/>
</dbReference>
<dbReference type="EMBL" id="KB109009">
    <property type="protein sequence ID" value="ELK28592.1"/>
    <property type="molecule type" value="Genomic_DNA"/>
</dbReference>
<dbReference type="InterPro" id="IPR041086">
    <property type="entry name" value="YBD"/>
</dbReference>
<dbReference type="InterPro" id="IPR038096">
    <property type="entry name" value="TEA/ATTS_sf"/>
</dbReference>
<dbReference type="GO" id="GO:0035329">
    <property type="term" value="P:hippo signaling"/>
    <property type="evidence" value="ECO:0007669"/>
    <property type="project" value="InterPro"/>
</dbReference>
<evidence type="ECO:0000313" key="15">
    <source>
        <dbReference type="EMBL" id="ELK28592.1"/>
    </source>
</evidence>
<evidence type="ECO:0000256" key="10">
    <source>
        <dbReference type="ARBA" id="ARBA00082237"/>
    </source>
</evidence>
<organism evidence="15 16">
    <name type="scientific">Myotis davidii</name>
    <name type="common">David's myotis</name>
    <dbReference type="NCBI Taxonomy" id="225400"/>
    <lineage>
        <taxon>Eukaryota</taxon>
        <taxon>Metazoa</taxon>
        <taxon>Chordata</taxon>
        <taxon>Craniata</taxon>
        <taxon>Vertebrata</taxon>
        <taxon>Euteleostomi</taxon>
        <taxon>Mammalia</taxon>
        <taxon>Eutheria</taxon>
        <taxon>Laurasiatheria</taxon>
        <taxon>Chiroptera</taxon>
        <taxon>Yangochiroptera</taxon>
        <taxon>Vespertilionidae</taxon>
        <taxon>Myotis</taxon>
    </lineage>
</organism>
<comment type="subcellular location">
    <subcellularLocation>
        <location evidence="1 11">Nucleus</location>
    </subcellularLocation>
</comment>
<accession>L5LRB7</accession>
<dbReference type="Gene3D" id="6.10.20.40">
    <property type="entry name" value="TEA/ATTS domain"/>
    <property type="match status" value="1"/>
</dbReference>
<dbReference type="PANTHER" id="PTHR11834">
    <property type="entry name" value="TRANSCRIPTIONAL ENHANCER FACTOR TEF RELATED"/>
    <property type="match status" value="1"/>
</dbReference>
<dbReference type="PIRSF" id="PIRSF002603">
    <property type="entry name" value="TEF"/>
    <property type="match status" value="1"/>
</dbReference>
<dbReference type="PROSITE" id="PS00554">
    <property type="entry name" value="TEA_1"/>
    <property type="match status" value="1"/>
</dbReference>
<keyword evidence="16" id="KW-1185">Reference proteome</keyword>
<dbReference type="PROSITE" id="PS51088">
    <property type="entry name" value="TEA_2"/>
    <property type="match status" value="1"/>
</dbReference>
<feature type="compositionally biased region" description="Gly residues" evidence="13">
    <location>
        <begin position="25"/>
        <end position="40"/>
    </location>
</feature>
<feature type="DNA-binding region" description="TEA" evidence="12">
    <location>
        <begin position="38"/>
        <end position="114"/>
    </location>
</feature>
<evidence type="ECO:0000256" key="5">
    <source>
        <dbReference type="ARBA" id="ARBA00023163"/>
    </source>
</evidence>
<dbReference type="GO" id="GO:0000978">
    <property type="term" value="F:RNA polymerase II cis-regulatory region sequence-specific DNA binding"/>
    <property type="evidence" value="ECO:0007669"/>
    <property type="project" value="TreeGrafter"/>
</dbReference>
<reference evidence="16" key="1">
    <citation type="journal article" date="2013" name="Science">
        <title>Comparative analysis of bat genomes provides insight into the evolution of flight and immunity.</title>
        <authorList>
            <person name="Zhang G."/>
            <person name="Cowled C."/>
            <person name="Shi Z."/>
            <person name="Huang Z."/>
            <person name="Bishop-Lilly K.A."/>
            <person name="Fang X."/>
            <person name="Wynne J.W."/>
            <person name="Xiong Z."/>
            <person name="Baker M.L."/>
            <person name="Zhao W."/>
            <person name="Tachedjian M."/>
            <person name="Zhu Y."/>
            <person name="Zhou P."/>
            <person name="Jiang X."/>
            <person name="Ng J."/>
            <person name="Yang L."/>
            <person name="Wu L."/>
            <person name="Xiao J."/>
            <person name="Feng Y."/>
            <person name="Chen Y."/>
            <person name="Sun X."/>
            <person name="Zhang Y."/>
            <person name="Marsh G.A."/>
            <person name="Crameri G."/>
            <person name="Broder C.C."/>
            <person name="Frey K.G."/>
            <person name="Wang L.F."/>
            <person name="Wang J."/>
        </authorList>
    </citation>
    <scope>NUCLEOTIDE SEQUENCE [LARGE SCALE GENOMIC DNA]</scope>
</reference>
<evidence type="ECO:0000256" key="4">
    <source>
        <dbReference type="ARBA" id="ARBA00023159"/>
    </source>
</evidence>
<proteinExistence type="predicted"/>
<dbReference type="InterPro" id="IPR000818">
    <property type="entry name" value="TEA/ATTS_dom"/>
</dbReference>
<dbReference type="PRINTS" id="PR00065">
    <property type="entry name" value="TEADOMAIN"/>
</dbReference>
<dbReference type="Pfam" id="PF01285">
    <property type="entry name" value="TEA"/>
    <property type="match status" value="1"/>
</dbReference>
<keyword evidence="4" id="KW-0010">Activator</keyword>
<dbReference type="PANTHER" id="PTHR11834:SF5">
    <property type="entry name" value="TRANSCRIPTIONAL ENHANCER FACTOR TEF-4"/>
    <property type="match status" value="1"/>
</dbReference>
<keyword evidence="3 11" id="KW-0238">DNA-binding</keyword>
<dbReference type="GO" id="GO:0000981">
    <property type="term" value="F:DNA-binding transcription factor activity, RNA polymerase II-specific"/>
    <property type="evidence" value="ECO:0007669"/>
    <property type="project" value="TreeGrafter"/>
</dbReference>
<keyword evidence="5 11" id="KW-0804">Transcription</keyword>
<dbReference type="InterPro" id="IPR016361">
    <property type="entry name" value="TEF_metazoa"/>
</dbReference>
<dbReference type="Proteomes" id="UP000010556">
    <property type="component" value="Unassembled WGS sequence"/>
</dbReference>
<sequence>MGEPRAGAPLDDGSAWTGSEEGSEEGTGGSEGAGGDGGPDAEGVWSPDIEQSFQEALAIYPPCGRRKIILSDEGKMYGRNELIARYIKLRTGKTRTRKQVSSHIQVLARRKSREIQSKLKALNVDQVSKDKAFQTMATMSSAQLISAPSLQAKLGPAGPQASELFQFWSGGSGTPWNVPDVKPFSQTPFSLSLTPPSTDLPGYEPPQALSPPALPPPAPSPPAWQARALGTARLQLVEFSAFVEPPDAVDSYQRHLFVHISQHCPSPGAPPLESVDVRQIYDKFPEKKGGLRELYDRGPPHAFFLVKFWYQRHLFVHISQHCPSPGAPPLESVDVRQIYDKFPEKKGGLRELYDRGPPHAFFLVKFWADLNWGPSGEEVGAAGSSGGFYGVSSQYESLEHMTLTCSSKVCSFGKQVVEKVETERAQLEDGRFVYRLLRSPMCEYLVNFLHKLRQLPERYMMNSVLENFTILQVVTNRDTQELLLCTAYVFEVSTSERGAQHHIYRLVRD</sequence>
<comment type="subunit">
    <text evidence="8">Interacts with YAP1 and WWTR1/TAZ.</text>
</comment>
<dbReference type="GO" id="GO:0045893">
    <property type="term" value="P:positive regulation of DNA-templated transcription"/>
    <property type="evidence" value="ECO:0007669"/>
    <property type="project" value="UniProtKB-ARBA"/>
</dbReference>
<dbReference type="Gene3D" id="2.70.50.80">
    <property type="match status" value="2"/>
</dbReference>
<feature type="compositionally biased region" description="Pro residues" evidence="13">
    <location>
        <begin position="208"/>
        <end position="222"/>
    </location>
</feature>
<evidence type="ECO:0000256" key="11">
    <source>
        <dbReference type="PIRNR" id="PIRNR002603"/>
    </source>
</evidence>
<dbReference type="GO" id="GO:0005667">
    <property type="term" value="C:transcription regulator complex"/>
    <property type="evidence" value="ECO:0007669"/>
    <property type="project" value="UniProtKB-ARBA"/>
</dbReference>
<dbReference type="SMART" id="SM00426">
    <property type="entry name" value="TEA"/>
    <property type="match status" value="1"/>
</dbReference>
<comment type="function">
    <text evidence="7">Transcription factor which plays a key role in the Hippo signaling pathway, a pathway involved in organ size control and tumor suppression by restricting proliferation and promoting apoptosis. The core of this pathway is composed of a kinase cascade wherein MST1/MST2, in complex with its regulatory protein SAV1, phosphorylates and activates LATS1/2 in complex with its regulatory protein MOB1, which in turn phosphorylates and inactivates YAP1 oncoprotein and WWTR1/TAZ. Acts by mediating gene expression of YAP1 and WWTR1/TAZ, thereby regulating cell proliferation, migration and epithelial mesenchymal transition (EMT) induction. Binds to the SPH and GT-IIC 'enhansons' (5'-GTGGAATGT-3'). May be involved in the gene regulation of neural development. Binds to the M-CAT motif.</text>
</comment>
<evidence type="ECO:0000256" key="6">
    <source>
        <dbReference type="ARBA" id="ARBA00023242"/>
    </source>
</evidence>
<evidence type="ECO:0000256" key="2">
    <source>
        <dbReference type="ARBA" id="ARBA00023015"/>
    </source>
</evidence>
<evidence type="ECO:0000313" key="16">
    <source>
        <dbReference type="Proteomes" id="UP000010556"/>
    </source>
</evidence>
<keyword evidence="2 11" id="KW-0805">Transcription regulation</keyword>
<dbReference type="FunFam" id="2.70.50.80:FF:000002">
    <property type="entry name" value="transcriptional enhancer factor TEF-4 isoform X1"/>
    <property type="match status" value="1"/>
</dbReference>